<proteinExistence type="predicted"/>
<evidence type="ECO:0000313" key="2">
    <source>
        <dbReference type="Proteomes" id="UP001595696"/>
    </source>
</evidence>
<name>A0ABV8E042_9NOCA</name>
<evidence type="ECO:0000313" key="1">
    <source>
        <dbReference type="EMBL" id="MFC3965788.1"/>
    </source>
</evidence>
<dbReference type="RefSeq" id="WP_378615963.1">
    <property type="nucleotide sequence ID" value="NZ_JBHSAX010000023.1"/>
</dbReference>
<keyword evidence="2" id="KW-1185">Reference proteome</keyword>
<dbReference type="EMBL" id="JBHSAX010000023">
    <property type="protein sequence ID" value="MFC3965788.1"/>
    <property type="molecule type" value="Genomic_DNA"/>
</dbReference>
<organism evidence="1 2">
    <name type="scientific">Nocardia jiangsuensis</name>
    <dbReference type="NCBI Taxonomy" id="1691563"/>
    <lineage>
        <taxon>Bacteria</taxon>
        <taxon>Bacillati</taxon>
        <taxon>Actinomycetota</taxon>
        <taxon>Actinomycetes</taxon>
        <taxon>Mycobacteriales</taxon>
        <taxon>Nocardiaceae</taxon>
        <taxon>Nocardia</taxon>
    </lineage>
</organism>
<accession>A0ABV8E042</accession>
<sequence>MDRLTRYRVDVHCCGPRWLIHVPSVARWTITGEKAAIRATARRMIVATTGRRAESVELDLVAGRALRSVEEFTAVHSVRTRWNRIG</sequence>
<protein>
    <submittedName>
        <fullName evidence="1">Uncharacterized protein</fullName>
    </submittedName>
</protein>
<reference evidence="2" key="1">
    <citation type="journal article" date="2019" name="Int. J. Syst. Evol. Microbiol.">
        <title>The Global Catalogue of Microorganisms (GCM) 10K type strain sequencing project: providing services to taxonomists for standard genome sequencing and annotation.</title>
        <authorList>
            <consortium name="The Broad Institute Genomics Platform"/>
            <consortium name="The Broad Institute Genome Sequencing Center for Infectious Disease"/>
            <person name="Wu L."/>
            <person name="Ma J."/>
        </authorList>
    </citation>
    <scope>NUCLEOTIDE SEQUENCE [LARGE SCALE GENOMIC DNA]</scope>
    <source>
        <strain evidence="2">CGMCC 4.7330</strain>
    </source>
</reference>
<gene>
    <name evidence="1" type="ORF">ACFO0B_27685</name>
</gene>
<dbReference type="Proteomes" id="UP001595696">
    <property type="component" value="Unassembled WGS sequence"/>
</dbReference>
<comment type="caution">
    <text evidence="1">The sequence shown here is derived from an EMBL/GenBank/DDBJ whole genome shotgun (WGS) entry which is preliminary data.</text>
</comment>